<dbReference type="AlphaFoldDB" id="A0A5J6JF02"/>
<evidence type="ECO:0000313" key="3">
    <source>
        <dbReference type="Proteomes" id="UP000325563"/>
    </source>
</evidence>
<evidence type="ECO:0000256" key="1">
    <source>
        <dbReference type="SAM" id="MobiDB-lite"/>
    </source>
</evidence>
<feature type="region of interest" description="Disordered" evidence="1">
    <location>
        <begin position="425"/>
        <end position="474"/>
    </location>
</feature>
<feature type="compositionally biased region" description="Low complexity" evidence="1">
    <location>
        <begin position="425"/>
        <end position="438"/>
    </location>
</feature>
<dbReference type="EMBL" id="CP023692">
    <property type="protein sequence ID" value="QEV49529.1"/>
    <property type="molecule type" value="Genomic_DNA"/>
</dbReference>
<sequence>MPKKPDMGDDTPVLLEYLFGPGKRDEHTDPHLVAGWDPDVPCPVRDPGRMSLGELADLLDAPVHALRGARPAKQVWHVSVRNAPGDRVLSDAEWAEVAAAMVDAAGIAAFGDERACRWVAVRHAEDHIHLVATLARVDGRQPRLRGDILAMHGAARVFEARWGLVAMSPLDRTAVRRPSTGELAKADRRGLLETARQTLQRSVRTAAALARDDADFLDRLRDAGLRVRERRDDAGVLLGYAVALPGDRAEGGSRPVWFSGSSLAYDLSLPRVRERFTPVVGPAEWQVAERLVREAAASLARSGRAEGAGDVAALGDLLVAAAAHAPAQVRERLTAAAEAFEQAGRAPGERSLEGRARAGWRASARALERAPRTARGGGALVVLTLLVALVEAVEASRLWHEAQAYRAQAKAASEAGRLLREAAAAAGAPAARTGPARTVRTSLSVGRGPGSPGAVSGVPPRAPGPSRPGTGKSR</sequence>
<evidence type="ECO:0000313" key="2">
    <source>
        <dbReference type="EMBL" id="QEV49529.1"/>
    </source>
</evidence>
<accession>A0A5J6JF02</accession>
<dbReference type="KEGG" id="svn:CP980_34965"/>
<gene>
    <name evidence="2" type="ORF">CP980_34965</name>
</gene>
<proteinExistence type="predicted"/>
<organism evidence="2 3">
    <name type="scientific">Streptomyces vinaceus</name>
    <dbReference type="NCBI Taxonomy" id="1960"/>
    <lineage>
        <taxon>Bacteria</taxon>
        <taxon>Bacillati</taxon>
        <taxon>Actinomycetota</taxon>
        <taxon>Actinomycetes</taxon>
        <taxon>Kitasatosporales</taxon>
        <taxon>Streptomycetaceae</taxon>
        <taxon>Streptomyces</taxon>
    </lineage>
</organism>
<reference evidence="2 3" key="1">
    <citation type="submission" date="2017-09" db="EMBL/GenBank/DDBJ databases">
        <authorList>
            <person name="Lee N."/>
            <person name="Cho B.-K."/>
        </authorList>
    </citation>
    <scope>NUCLEOTIDE SEQUENCE [LARGE SCALE GENOMIC DNA]</scope>
    <source>
        <strain evidence="2 3">ATCC 27476</strain>
    </source>
</reference>
<name>A0A5J6JF02_STRVI</name>
<keyword evidence="3" id="KW-1185">Reference proteome</keyword>
<protein>
    <submittedName>
        <fullName evidence="2">Mobilization protein</fullName>
    </submittedName>
</protein>
<dbReference type="Proteomes" id="UP000325563">
    <property type="component" value="Chromosome"/>
</dbReference>